<dbReference type="AlphaFoldDB" id="A0A271LNM4"/>
<gene>
    <name evidence="2" type="ORF">CIT26_12715</name>
</gene>
<feature type="transmembrane region" description="Helical" evidence="1">
    <location>
        <begin position="12"/>
        <end position="32"/>
    </location>
</feature>
<keyword evidence="1" id="KW-1133">Transmembrane helix</keyword>
<reference evidence="2 3" key="1">
    <citation type="submission" date="2017-08" db="EMBL/GenBank/DDBJ databases">
        <title>Mesorhizobium wenxinae sp. nov., a novel rhizobial species isolated from root nodules of chickpea (Cicer arietinum L.).</title>
        <authorList>
            <person name="Zhang J."/>
        </authorList>
    </citation>
    <scope>NUCLEOTIDE SEQUENCE [LARGE SCALE GENOMIC DNA]</scope>
    <source>
        <strain evidence="2 3">SDW018</strain>
    </source>
</reference>
<keyword evidence="1" id="KW-0472">Membrane</keyword>
<feature type="transmembrane region" description="Helical" evidence="1">
    <location>
        <begin position="52"/>
        <end position="75"/>
    </location>
</feature>
<dbReference type="Proteomes" id="UP000216442">
    <property type="component" value="Unassembled WGS sequence"/>
</dbReference>
<evidence type="ECO:0000256" key="1">
    <source>
        <dbReference type="SAM" id="Phobius"/>
    </source>
</evidence>
<accession>A0A271LNM4</accession>
<evidence type="ECO:0008006" key="4">
    <source>
        <dbReference type="Google" id="ProtNLM"/>
    </source>
</evidence>
<keyword evidence="1" id="KW-0812">Transmembrane</keyword>
<dbReference type="RefSeq" id="WP_095492906.1">
    <property type="nucleotide sequence ID" value="NZ_NPKJ01000041.1"/>
</dbReference>
<evidence type="ECO:0000313" key="2">
    <source>
        <dbReference type="EMBL" id="PAQ09407.1"/>
    </source>
</evidence>
<proteinExistence type="predicted"/>
<protein>
    <recommendedName>
        <fullName evidence="4">DUF4386 family protein</fullName>
    </recommendedName>
</protein>
<keyword evidence="3" id="KW-1185">Reference proteome</keyword>
<sequence length="226" mass="23765">MSNADNGMRVAGAWLAIASVLLGLVLIGHGPIHPDLAHQMQVIANGVTLWVVVHWAAATALSLFVVASLIVLTAGSRLTERWWTLSAWAVVPVGALWTMTTAVVEATTVADAVAANDMARFTTWWAFAEGKANGFMFLCLAVAVIAGNEALSRQQVTPTWASLVGVVAGLAAFVGWPLGMWFGIGLGSLVWVASSFVMALWTLWFGLGLARAENSASTARSARSSA</sequence>
<name>A0A271LNM4_9HYPH</name>
<feature type="transmembrane region" description="Helical" evidence="1">
    <location>
        <begin position="124"/>
        <end position="147"/>
    </location>
</feature>
<feature type="transmembrane region" description="Helical" evidence="1">
    <location>
        <begin position="82"/>
        <end position="104"/>
    </location>
</feature>
<evidence type="ECO:0000313" key="3">
    <source>
        <dbReference type="Proteomes" id="UP000216442"/>
    </source>
</evidence>
<dbReference type="EMBL" id="NPKJ01000041">
    <property type="protein sequence ID" value="PAQ09407.1"/>
    <property type="molecule type" value="Genomic_DNA"/>
</dbReference>
<feature type="transmembrane region" description="Helical" evidence="1">
    <location>
        <begin position="188"/>
        <end position="210"/>
    </location>
</feature>
<dbReference type="OrthoDB" id="8075264at2"/>
<comment type="caution">
    <text evidence="2">The sequence shown here is derived from an EMBL/GenBank/DDBJ whole genome shotgun (WGS) entry which is preliminary data.</text>
</comment>
<feature type="transmembrane region" description="Helical" evidence="1">
    <location>
        <begin position="159"/>
        <end position="182"/>
    </location>
</feature>
<organism evidence="2 3">
    <name type="scientific">Mesorhizobium temperatum</name>
    <dbReference type="NCBI Taxonomy" id="241416"/>
    <lineage>
        <taxon>Bacteria</taxon>
        <taxon>Pseudomonadati</taxon>
        <taxon>Pseudomonadota</taxon>
        <taxon>Alphaproteobacteria</taxon>
        <taxon>Hyphomicrobiales</taxon>
        <taxon>Phyllobacteriaceae</taxon>
        <taxon>Mesorhizobium</taxon>
    </lineage>
</organism>